<evidence type="ECO:0000313" key="3">
    <source>
        <dbReference type="Proteomes" id="UP000182360"/>
    </source>
</evidence>
<dbReference type="RefSeq" id="WP_074641214.1">
    <property type="nucleotide sequence ID" value="NZ_FOFU01000002.1"/>
</dbReference>
<feature type="signal peptide" evidence="1">
    <location>
        <begin position="1"/>
        <end position="23"/>
    </location>
</feature>
<accession>A0A1H9CGW4</accession>
<evidence type="ECO:0000313" key="2">
    <source>
        <dbReference type="EMBL" id="SEQ00291.1"/>
    </source>
</evidence>
<reference evidence="2 3" key="1">
    <citation type="submission" date="2016-10" db="EMBL/GenBank/DDBJ databases">
        <authorList>
            <person name="de Groot N.N."/>
        </authorList>
    </citation>
    <scope>NUCLEOTIDE SEQUENCE [LARGE SCALE GENOMIC DNA]</scope>
    <source>
        <strain evidence="2 3">B25</strain>
    </source>
</reference>
<sequence length="182" mass="20979">MILFKKKSLSLILFSAFSLFLYAESLPHGYKDIMLGMSLEETKENLVKDPDFGYHGDRDVSLIPHSSKTLIETDAQRGFGSNFLTRCWFQFSFDELYIITININPEKIDYYSIFTKLTKKYGEPTSFSPQAATWTDGAVTMSLEKPLTLKYIDNKIFEQTQNYSNIQASPTEITQEMFLDEL</sequence>
<dbReference type="AlphaFoldDB" id="A0A1H9CGW4"/>
<dbReference type="OrthoDB" id="307147at2"/>
<name>A0A1H9CGW4_9SPIR</name>
<feature type="chain" id="PRO_5010180089" evidence="1">
    <location>
        <begin position="24"/>
        <end position="182"/>
    </location>
</feature>
<dbReference type="STRING" id="163.SAMN04487775_10664"/>
<organism evidence="2 3">
    <name type="scientific">Treponema bryantii</name>
    <dbReference type="NCBI Taxonomy" id="163"/>
    <lineage>
        <taxon>Bacteria</taxon>
        <taxon>Pseudomonadati</taxon>
        <taxon>Spirochaetota</taxon>
        <taxon>Spirochaetia</taxon>
        <taxon>Spirochaetales</taxon>
        <taxon>Treponemataceae</taxon>
        <taxon>Treponema</taxon>
    </lineage>
</organism>
<protein>
    <submittedName>
        <fullName evidence="2">Uncharacterized protein</fullName>
    </submittedName>
</protein>
<dbReference type="Proteomes" id="UP000182360">
    <property type="component" value="Unassembled WGS sequence"/>
</dbReference>
<keyword evidence="3" id="KW-1185">Reference proteome</keyword>
<gene>
    <name evidence="2" type="ORF">SAMN04487977_102170</name>
</gene>
<proteinExistence type="predicted"/>
<keyword evidence="1" id="KW-0732">Signal</keyword>
<evidence type="ECO:0000256" key="1">
    <source>
        <dbReference type="SAM" id="SignalP"/>
    </source>
</evidence>
<dbReference type="EMBL" id="FOFU01000002">
    <property type="protein sequence ID" value="SEQ00291.1"/>
    <property type="molecule type" value="Genomic_DNA"/>
</dbReference>